<keyword evidence="3" id="KW-1185">Reference proteome</keyword>
<feature type="compositionally biased region" description="Gly residues" evidence="1">
    <location>
        <begin position="64"/>
        <end position="76"/>
    </location>
</feature>
<protein>
    <submittedName>
        <fullName evidence="2">Uncharacterized protein</fullName>
    </submittedName>
</protein>
<dbReference type="RefSeq" id="WP_153479615.1">
    <property type="nucleotide sequence ID" value="NZ_VWNA01000001.1"/>
</dbReference>
<proteinExistence type="predicted"/>
<organism evidence="2 3">
    <name type="scientific">Segnochrobactrum spirostomi</name>
    <dbReference type="NCBI Taxonomy" id="2608987"/>
    <lineage>
        <taxon>Bacteria</taxon>
        <taxon>Pseudomonadati</taxon>
        <taxon>Pseudomonadota</taxon>
        <taxon>Alphaproteobacteria</taxon>
        <taxon>Hyphomicrobiales</taxon>
        <taxon>Segnochrobactraceae</taxon>
        <taxon>Segnochrobactrum</taxon>
    </lineage>
</organism>
<gene>
    <name evidence="2" type="ORF">F0357_06570</name>
</gene>
<reference evidence="2 3" key="1">
    <citation type="submission" date="2019-09" db="EMBL/GenBank/DDBJ databases">
        <title>Segnochrobactrum spirostomi gen. nov., sp. nov., isolated from the ciliate Spirostomum cf. yagiui and description of a novel family, Segnochrobactraceae fam. nov. within the order Rhizobiales of the class Alphaproteobacteria.</title>
        <authorList>
            <person name="Akter S."/>
            <person name="Shazib S.U.A."/>
            <person name="Shin M.K."/>
        </authorList>
    </citation>
    <scope>NUCLEOTIDE SEQUENCE [LARGE SCALE GENOMIC DNA]</scope>
    <source>
        <strain evidence="2 3">Sp-1</strain>
    </source>
</reference>
<evidence type="ECO:0000313" key="3">
    <source>
        <dbReference type="Proteomes" id="UP000332515"/>
    </source>
</evidence>
<dbReference type="AlphaFoldDB" id="A0A6A7Y2H5"/>
<evidence type="ECO:0000256" key="1">
    <source>
        <dbReference type="SAM" id="MobiDB-lite"/>
    </source>
</evidence>
<name>A0A6A7Y2H5_9HYPH</name>
<sequence length="170" mass="17609">MQALFETGGASIAELAGLSGWPAARLVRHAAAAGWRLAGAPPVETKSNDAGASGRPPRRRKRGGGASGAGKAGGVVAGRAAEPADRAALVKRLTDAFERQVAEIEARVGEPGATGERDARTLAVLAKTLETLIDLDRSARAETPDADEEGALDGLREDLARRLDRLRGAR</sequence>
<comment type="caution">
    <text evidence="2">The sequence shown here is derived from an EMBL/GenBank/DDBJ whole genome shotgun (WGS) entry which is preliminary data.</text>
</comment>
<dbReference type="Proteomes" id="UP000332515">
    <property type="component" value="Unassembled WGS sequence"/>
</dbReference>
<feature type="region of interest" description="Disordered" evidence="1">
    <location>
        <begin position="38"/>
        <end position="78"/>
    </location>
</feature>
<dbReference type="EMBL" id="VWNA01000001">
    <property type="protein sequence ID" value="MQT12331.1"/>
    <property type="molecule type" value="Genomic_DNA"/>
</dbReference>
<evidence type="ECO:0000313" key="2">
    <source>
        <dbReference type="EMBL" id="MQT12331.1"/>
    </source>
</evidence>
<accession>A0A6A7Y2H5</accession>